<dbReference type="PANTHER" id="PTHR34573">
    <property type="entry name" value="VKC DOMAIN-CONTAINING PROTEIN"/>
    <property type="match status" value="1"/>
</dbReference>
<feature type="transmembrane region" description="Helical" evidence="10">
    <location>
        <begin position="88"/>
        <end position="108"/>
    </location>
</feature>
<dbReference type="EMBL" id="JADJIB010000001">
    <property type="protein sequence ID" value="MBK7272042.1"/>
    <property type="molecule type" value="Genomic_DNA"/>
</dbReference>
<keyword evidence="9" id="KW-0676">Redox-active center</keyword>
<feature type="transmembrane region" description="Helical" evidence="10">
    <location>
        <begin position="57"/>
        <end position="76"/>
    </location>
</feature>
<dbReference type="InterPro" id="IPR012932">
    <property type="entry name" value="VKOR"/>
</dbReference>
<evidence type="ECO:0000256" key="6">
    <source>
        <dbReference type="ARBA" id="ARBA00023002"/>
    </source>
</evidence>
<dbReference type="EMBL" id="JADIXZ010000004">
    <property type="protein sequence ID" value="MBK6301339.1"/>
    <property type="molecule type" value="Genomic_DNA"/>
</dbReference>
<evidence type="ECO:0000313" key="12">
    <source>
        <dbReference type="EMBL" id="MBK6301339.1"/>
    </source>
</evidence>
<dbReference type="SMART" id="SM00756">
    <property type="entry name" value="VKc"/>
    <property type="match status" value="1"/>
</dbReference>
<accession>A0A935CDX8</accession>
<evidence type="ECO:0000256" key="8">
    <source>
        <dbReference type="ARBA" id="ARBA00023157"/>
    </source>
</evidence>
<dbReference type="PANTHER" id="PTHR34573:SF1">
    <property type="entry name" value="VITAMIN K EPOXIDE REDUCTASE DOMAIN-CONTAINING PROTEIN"/>
    <property type="match status" value="1"/>
</dbReference>
<evidence type="ECO:0000256" key="9">
    <source>
        <dbReference type="ARBA" id="ARBA00023284"/>
    </source>
</evidence>
<keyword evidence="3 10" id="KW-0812">Transmembrane</keyword>
<evidence type="ECO:0000256" key="2">
    <source>
        <dbReference type="ARBA" id="ARBA00006214"/>
    </source>
</evidence>
<dbReference type="GO" id="GO:0016020">
    <property type="term" value="C:membrane"/>
    <property type="evidence" value="ECO:0007669"/>
    <property type="project" value="UniProtKB-SubCell"/>
</dbReference>
<evidence type="ECO:0000256" key="7">
    <source>
        <dbReference type="ARBA" id="ARBA00023136"/>
    </source>
</evidence>
<keyword evidence="8" id="KW-1015">Disulfide bond</keyword>
<evidence type="ECO:0000313" key="14">
    <source>
        <dbReference type="Proteomes" id="UP000718281"/>
    </source>
</evidence>
<protein>
    <submittedName>
        <fullName evidence="12">Vitamin K epoxide reductase family protein</fullName>
    </submittedName>
</protein>
<dbReference type="GO" id="GO:0016491">
    <property type="term" value="F:oxidoreductase activity"/>
    <property type="evidence" value="ECO:0007669"/>
    <property type="project" value="UniProtKB-KW"/>
</dbReference>
<evidence type="ECO:0000256" key="3">
    <source>
        <dbReference type="ARBA" id="ARBA00022692"/>
    </source>
</evidence>
<organism evidence="12 14">
    <name type="scientific">Candidatus Phosphoribacter hodrii</name>
    <dbReference type="NCBI Taxonomy" id="2953743"/>
    <lineage>
        <taxon>Bacteria</taxon>
        <taxon>Bacillati</taxon>
        <taxon>Actinomycetota</taxon>
        <taxon>Actinomycetes</taxon>
        <taxon>Micrococcales</taxon>
        <taxon>Dermatophilaceae</taxon>
        <taxon>Candidatus Phosphoribacter</taxon>
    </lineage>
</organism>
<dbReference type="Proteomes" id="UP000726105">
    <property type="component" value="Unassembled WGS sequence"/>
</dbReference>
<keyword evidence="6" id="KW-0560">Oxidoreductase</keyword>
<feature type="domain" description="Vitamin K epoxide reductase" evidence="11">
    <location>
        <begin position="3"/>
        <end position="139"/>
    </location>
</feature>
<evidence type="ECO:0000259" key="11">
    <source>
        <dbReference type="SMART" id="SM00756"/>
    </source>
</evidence>
<dbReference type="Proteomes" id="UP000718281">
    <property type="component" value="Unassembled WGS sequence"/>
</dbReference>
<comment type="subcellular location">
    <subcellularLocation>
        <location evidence="1">Membrane</location>
        <topology evidence="1">Multi-pass membrane protein</topology>
    </subcellularLocation>
</comment>
<feature type="transmembrane region" description="Helical" evidence="10">
    <location>
        <begin position="114"/>
        <end position="142"/>
    </location>
</feature>
<keyword evidence="5 10" id="KW-1133">Transmembrane helix</keyword>
<gene>
    <name evidence="12" type="ORF">IPF40_09935</name>
    <name evidence="13" type="ORF">IPI13_02400</name>
</gene>
<evidence type="ECO:0000256" key="5">
    <source>
        <dbReference type="ARBA" id="ARBA00022989"/>
    </source>
</evidence>
<reference evidence="14 15" key="1">
    <citation type="submission" date="2020-10" db="EMBL/GenBank/DDBJ databases">
        <title>Connecting structure to function with the recovery of over 1000 high-quality activated sludge metagenome-assembled genomes encoding full-length rRNA genes using long-read sequencing.</title>
        <authorList>
            <person name="Singleton C.M."/>
            <person name="Petriglieri F."/>
            <person name="Kristensen J.M."/>
            <person name="Kirkegaard R.H."/>
            <person name="Michaelsen T.Y."/>
            <person name="Andersen M.H."/>
            <person name="Karst S.M."/>
            <person name="Dueholm M.S."/>
            <person name="Nielsen P.H."/>
            <person name="Albertsen M."/>
        </authorList>
    </citation>
    <scope>NUCLEOTIDE SEQUENCE [LARGE SCALE GENOMIC DNA]</scope>
    <source>
        <strain evidence="12">AalE_18-Q3-R2-46_BAT3C.188</strain>
        <strain evidence="13">Ega_18-Q3-R5-49_MAXAC.001</strain>
    </source>
</reference>
<feature type="transmembrane region" description="Helical" evidence="10">
    <location>
        <begin position="9"/>
        <end position="26"/>
    </location>
</feature>
<dbReference type="Pfam" id="PF07884">
    <property type="entry name" value="VKOR"/>
    <property type="match status" value="1"/>
</dbReference>
<dbReference type="InterPro" id="IPR038354">
    <property type="entry name" value="VKOR_sf"/>
</dbReference>
<evidence type="ECO:0000313" key="13">
    <source>
        <dbReference type="EMBL" id="MBK7272042.1"/>
    </source>
</evidence>
<dbReference type="Gene3D" id="1.20.1440.130">
    <property type="entry name" value="VKOR domain"/>
    <property type="match status" value="1"/>
</dbReference>
<keyword evidence="4" id="KW-0874">Quinone</keyword>
<evidence type="ECO:0000256" key="1">
    <source>
        <dbReference type="ARBA" id="ARBA00004141"/>
    </source>
</evidence>
<comment type="similarity">
    <text evidence="2">Belongs to the VKOR family.</text>
</comment>
<proteinExistence type="inferred from homology"/>
<sequence>MVPDWLPKVALAICAIGFLVSIYLTIEAFTTGVTLACPEGETINCAKVTESEWSKLFGIPVAPLGLAFFAGMAWLCRPSMFRRPGVRWDRLRLAGVGVGLAMVLYLVWAELFKIHAICLWCTAVHVATFALFVALLFGQILIEPAPARVRYKDRPR</sequence>
<keyword evidence="7 10" id="KW-0472">Membrane</keyword>
<evidence type="ECO:0000256" key="10">
    <source>
        <dbReference type="SAM" id="Phobius"/>
    </source>
</evidence>
<evidence type="ECO:0000256" key="4">
    <source>
        <dbReference type="ARBA" id="ARBA00022719"/>
    </source>
</evidence>
<dbReference type="AlphaFoldDB" id="A0A935CDX8"/>
<comment type="caution">
    <text evidence="12">The sequence shown here is derived from an EMBL/GenBank/DDBJ whole genome shotgun (WGS) entry which is preliminary data.</text>
</comment>
<name>A0A935CDX8_9MICO</name>
<dbReference type="GO" id="GO:0048038">
    <property type="term" value="F:quinone binding"/>
    <property type="evidence" value="ECO:0007669"/>
    <property type="project" value="UniProtKB-KW"/>
</dbReference>
<dbReference type="CDD" id="cd12918">
    <property type="entry name" value="VKOR_arc"/>
    <property type="match status" value="1"/>
</dbReference>
<evidence type="ECO:0000313" key="15">
    <source>
        <dbReference type="Proteomes" id="UP000726105"/>
    </source>
</evidence>